<dbReference type="GO" id="GO:0016746">
    <property type="term" value="F:acyltransferase activity"/>
    <property type="evidence" value="ECO:0007669"/>
    <property type="project" value="UniProtKB-KW"/>
</dbReference>
<reference evidence="4" key="1">
    <citation type="journal article" date="2016" name="Nat. Genet.">
        <title>A high-quality carrot genome assembly provides new insights into carotenoid accumulation and asterid genome evolution.</title>
        <authorList>
            <person name="Iorizzo M."/>
            <person name="Ellison S."/>
            <person name="Senalik D."/>
            <person name="Zeng P."/>
            <person name="Satapoomin P."/>
            <person name="Huang J."/>
            <person name="Bowman M."/>
            <person name="Iovene M."/>
            <person name="Sanseverino W."/>
            <person name="Cavagnaro P."/>
            <person name="Yildiz M."/>
            <person name="Macko-Podgorni A."/>
            <person name="Moranska E."/>
            <person name="Grzebelus E."/>
            <person name="Grzebelus D."/>
            <person name="Ashrafi H."/>
            <person name="Zheng Z."/>
            <person name="Cheng S."/>
            <person name="Spooner D."/>
            <person name="Van Deynze A."/>
            <person name="Simon P."/>
        </authorList>
    </citation>
    <scope>NUCLEOTIDE SEQUENCE</scope>
    <source>
        <tissue evidence="4">Leaf</tissue>
    </source>
</reference>
<evidence type="ECO:0000256" key="1">
    <source>
        <dbReference type="ARBA" id="ARBA00009861"/>
    </source>
</evidence>
<dbReference type="EMBL" id="CP093343">
    <property type="protein sequence ID" value="WOG81899.1"/>
    <property type="molecule type" value="Genomic_DNA"/>
</dbReference>
<keyword evidence="3" id="KW-0012">Acyltransferase</keyword>
<evidence type="ECO:0000256" key="2">
    <source>
        <dbReference type="ARBA" id="ARBA00022679"/>
    </source>
</evidence>
<evidence type="ECO:0000313" key="5">
    <source>
        <dbReference type="Proteomes" id="UP000077755"/>
    </source>
</evidence>
<dbReference type="InterPro" id="IPR023213">
    <property type="entry name" value="CAT-like_dom_sf"/>
</dbReference>
<name>A0AAF1AEW7_DAUCS</name>
<protein>
    <submittedName>
        <fullName evidence="4">Uncharacterized protein</fullName>
    </submittedName>
</protein>
<dbReference type="AlphaFoldDB" id="A0AAF1AEW7"/>
<gene>
    <name evidence="4" type="ORF">DCAR_0101055</name>
</gene>
<proteinExistence type="inferred from homology"/>
<evidence type="ECO:0000313" key="4">
    <source>
        <dbReference type="EMBL" id="WOG81899.1"/>
    </source>
</evidence>
<keyword evidence="5" id="KW-1185">Reference proteome</keyword>
<sequence length="218" mass="24595">MALDIEVLSKQDIKPSVPTPQHLKKYSISFLDHIAPRVFIPLIFYYTAIDKDKNNLKFDHLKKSLSEALTKFYPLASRFIDNAHVYCNDDGAHYVEARVDCNLKDIIRDPIPNELIKLLPLEVDDAAVDESLLGAVISHKLADGLSCVNFMTTWAPIARGEPNVPSPILDLVKLFPPLDISGFEDRIGILKENIICKRFVFDATKDMTQPTRFEAVLT</sequence>
<accession>A0AAF1AEW7</accession>
<dbReference type="Proteomes" id="UP000077755">
    <property type="component" value="Chromosome 1"/>
</dbReference>
<reference evidence="4" key="2">
    <citation type="submission" date="2022-03" db="EMBL/GenBank/DDBJ databases">
        <title>Draft title - Genomic analysis of global carrot germplasm unveils the trajectory of domestication and the origin of high carotenoid orange carrot.</title>
        <authorList>
            <person name="Iorizzo M."/>
            <person name="Ellison S."/>
            <person name="Senalik D."/>
            <person name="Macko-Podgorni A."/>
            <person name="Grzebelus D."/>
            <person name="Bostan H."/>
            <person name="Rolling W."/>
            <person name="Curaba J."/>
            <person name="Simon P."/>
        </authorList>
    </citation>
    <scope>NUCLEOTIDE SEQUENCE</scope>
    <source>
        <tissue evidence="4">Leaf</tissue>
    </source>
</reference>
<organism evidence="4 5">
    <name type="scientific">Daucus carota subsp. sativus</name>
    <name type="common">Carrot</name>
    <dbReference type="NCBI Taxonomy" id="79200"/>
    <lineage>
        <taxon>Eukaryota</taxon>
        <taxon>Viridiplantae</taxon>
        <taxon>Streptophyta</taxon>
        <taxon>Embryophyta</taxon>
        <taxon>Tracheophyta</taxon>
        <taxon>Spermatophyta</taxon>
        <taxon>Magnoliopsida</taxon>
        <taxon>eudicotyledons</taxon>
        <taxon>Gunneridae</taxon>
        <taxon>Pentapetalae</taxon>
        <taxon>asterids</taxon>
        <taxon>campanulids</taxon>
        <taxon>Apiales</taxon>
        <taxon>Apiaceae</taxon>
        <taxon>Apioideae</taxon>
        <taxon>Scandiceae</taxon>
        <taxon>Daucinae</taxon>
        <taxon>Daucus</taxon>
        <taxon>Daucus sect. Daucus</taxon>
    </lineage>
</organism>
<dbReference type="PANTHER" id="PTHR31623">
    <property type="entry name" value="F21J9.9"/>
    <property type="match status" value="1"/>
</dbReference>
<keyword evidence="2" id="KW-0808">Transferase</keyword>
<comment type="similarity">
    <text evidence="1">Belongs to the plant acyltransferase family.</text>
</comment>
<dbReference type="Pfam" id="PF02458">
    <property type="entry name" value="Transferase"/>
    <property type="match status" value="1"/>
</dbReference>
<evidence type="ECO:0000256" key="3">
    <source>
        <dbReference type="ARBA" id="ARBA00023315"/>
    </source>
</evidence>
<dbReference type="PANTHER" id="PTHR31623:SF17">
    <property type="entry name" value="F21J9.9"/>
    <property type="match status" value="1"/>
</dbReference>
<dbReference type="Gene3D" id="3.30.559.10">
    <property type="entry name" value="Chloramphenicol acetyltransferase-like domain"/>
    <property type="match status" value="1"/>
</dbReference>